<keyword evidence="4" id="KW-1185">Reference proteome</keyword>
<feature type="coiled-coil region" evidence="1">
    <location>
        <begin position="708"/>
        <end position="735"/>
    </location>
</feature>
<organism evidence="3 4">
    <name type="scientific">Vanilla planifolia</name>
    <name type="common">Vanilla</name>
    <dbReference type="NCBI Taxonomy" id="51239"/>
    <lineage>
        <taxon>Eukaryota</taxon>
        <taxon>Viridiplantae</taxon>
        <taxon>Streptophyta</taxon>
        <taxon>Embryophyta</taxon>
        <taxon>Tracheophyta</taxon>
        <taxon>Spermatophyta</taxon>
        <taxon>Magnoliopsida</taxon>
        <taxon>Liliopsida</taxon>
        <taxon>Asparagales</taxon>
        <taxon>Orchidaceae</taxon>
        <taxon>Vanilloideae</taxon>
        <taxon>Vanilleae</taxon>
        <taxon>Vanilla</taxon>
    </lineage>
</organism>
<evidence type="ECO:0000313" key="4">
    <source>
        <dbReference type="Proteomes" id="UP000636800"/>
    </source>
</evidence>
<keyword evidence="1" id="KW-0175">Coiled coil</keyword>
<dbReference type="GO" id="GO:0005743">
    <property type="term" value="C:mitochondrial inner membrane"/>
    <property type="evidence" value="ECO:0007669"/>
    <property type="project" value="InterPro"/>
</dbReference>
<dbReference type="PANTHER" id="PTHR14009">
    <property type="entry name" value="LEUCINE ZIPPER-EF-HAND CONTAINING TRANSMEMBRANE PROTEIN"/>
    <property type="match status" value="1"/>
</dbReference>
<evidence type="ECO:0008006" key="5">
    <source>
        <dbReference type="Google" id="ProtNLM"/>
    </source>
</evidence>
<dbReference type="Proteomes" id="UP000636800">
    <property type="component" value="Chromosome 6"/>
</dbReference>
<sequence length="903" mass="101481">MAATAAVAGGTATGRCMRSITGISEKFSSCKEMEPKYGIYNQIAAKKSCCLRHCVSERERRTMRHRWLEFRKTSLCSGRIRRIVPLTLLASIDDGVLVNRTPQKCSSNDREGVEYKFDQSSHGQNPSTVLLQSIHDAARAIDLAVLEHSSSSKAPWFSKAWLGGDRNGWLKTLSYQAAVHSLLQAVVEVSSCGEGRDRDTNIFVQRSLLRLCNSLETIIRDEFSAKQPSALDWFWSHQHPMTVTTFVNIFEKDPCFIAATAPCLKGESSTLDSTNDLALLMLALSCLAAITKLGTAKVSCTQFMSVLPDTIGRFMDKLLDFLPIQSAYDSMRDIGLRREFLLHFGPRATSFNYKVVHSAEEISFWVHLFQTQLQQAIDRERIWAKLTTCERIEVLEKDLAIFGFFIALGRSTQSFLLSNGVNLTENEIEGIVRYLIGGSVLFYPPLSSISSYQLYVEVVCEELEWFPFYGDKPSRMKQIHEKKIKQESISHEEAILVVLDVCLYWTTSFIKYSSWLENPSNIKAASFLSRGHRMLVKYMKEHGVPRKNDVAENQVQLEAGAASVEKELDTFDKALESVERAMVRLENLLQELHVSSSSMGKEHLQAACSDLEKIRKLKKEAEFLEASFRAKGESLEQGDADDDSLSVNLKSCVDKAGMKSDKDAQMLATKSFWLWKFIAPNFSKRAELQVTIADQTAATSKMVNDESEKNEIQRFEHLRNELIELEKRVQQSSDYAQNVEEPVHGIDDDAPLSHTSNHMLLPSQKKDNALAKSFQKIKQTSTDLWQGTQLLAIDLVAAMVLIKRSLTGDEITDKEKKALRRTLTDLASVVPIGFLMLLPVTAVGHAAMLAVIQRYVPSLIPSTYDPERLDLLRQLEKVKELETSELGGEEGIEEISSSYSNPS</sequence>
<evidence type="ECO:0000256" key="2">
    <source>
        <dbReference type="SAM" id="MobiDB-lite"/>
    </source>
</evidence>
<feature type="region of interest" description="Disordered" evidence="2">
    <location>
        <begin position="882"/>
        <end position="903"/>
    </location>
</feature>
<evidence type="ECO:0000313" key="3">
    <source>
        <dbReference type="EMBL" id="KAG0476270.1"/>
    </source>
</evidence>
<evidence type="ECO:0000256" key="1">
    <source>
        <dbReference type="SAM" id="Coils"/>
    </source>
</evidence>
<name>A0A835QMT4_VANPL</name>
<accession>A0A835QMT4</accession>
<reference evidence="3 4" key="1">
    <citation type="journal article" date="2020" name="Nat. Food">
        <title>A phased Vanilla planifolia genome enables genetic improvement of flavour and production.</title>
        <authorList>
            <person name="Hasing T."/>
            <person name="Tang H."/>
            <person name="Brym M."/>
            <person name="Khazi F."/>
            <person name="Huang T."/>
            <person name="Chambers A.H."/>
        </authorList>
    </citation>
    <scope>NUCLEOTIDE SEQUENCE [LARGE SCALE GENOMIC DNA]</scope>
    <source>
        <tissue evidence="3">Leaf</tissue>
    </source>
</reference>
<dbReference type="GO" id="GO:0030003">
    <property type="term" value="P:intracellular monoatomic cation homeostasis"/>
    <property type="evidence" value="ECO:0007669"/>
    <property type="project" value="TreeGrafter"/>
</dbReference>
<dbReference type="InterPro" id="IPR044202">
    <property type="entry name" value="LETM1/MDM38-like"/>
</dbReference>
<dbReference type="PANTHER" id="PTHR14009:SF9">
    <property type="entry name" value="LETM1-LIKE PROTEIN"/>
    <property type="match status" value="1"/>
</dbReference>
<feature type="coiled-coil region" evidence="1">
    <location>
        <begin position="561"/>
        <end position="595"/>
    </location>
</feature>
<dbReference type="AlphaFoldDB" id="A0A835QMT4"/>
<gene>
    <name evidence="3" type="ORF">HPP92_013111</name>
</gene>
<dbReference type="EMBL" id="JADCNL010000006">
    <property type="protein sequence ID" value="KAG0476270.1"/>
    <property type="molecule type" value="Genomic_DNA"/>
</dbReference>
<feature type="compositionally biased region" description="Low complexity" evidence="2">
    <location>
        <begin position="894"/>
        <end position="903"/>
    </location>
</feature>
<protein>
    <recommendedName>
        <fullName evidence="5">LETM1-like protein</fullName>
    </recommendedName>
</protein>
<proteinExistence type="predicted"/>
<comment type="caution">
    <text evidence="3">The sequence shown here is derived from an EMBL/GenBank/DDBJ whole genome shotgun (WGS) entry which is preliminary data.</text>
</comment>
<dbReference type="OrthoDB" id="693767at2759"/>